<protein>
    <submittedName>
        <fullName evidence="1">Uncharacterized protein</fullName>
    </submittedName>
</protein>
<comment type="caution">
    <text evidence="1">The sequence shown here is derived from an EMBL/GenBank/DDBJ whole genome shotgun (WGS) entry which is preliminary data.</text>
</comment>
<gene>
    <name evidence="1" type="ORF">A6769_36770</name>
</gene>
<sequence length="69" mass="7896">MRSKSNKHNSASVTLRVEPKYVSDLKLYSQVVGRNQSEILRELLISALNSIPEHQRRAMEIIAQCRTSN</sequence>
<name>A0A367S4K2_NOSPU</name>
<dbReference type="Proteomes" id="UP000252085">
    <property type="component" value="Unassembled WGS sequence"/>
</dbReference>
<proteinExistence type="predicted"/>
<reference evidence="1 2" key="1">
    <citation type="submission" date="2016-04" db="EMBL/GenBank/DDBJ databases">
        <authorList>
            <person name="Evans L.H."/>
            <person name="Alamgir A."/>
            <person name="Owens N."/>
            <person name="Weber N.D."/>
            <person name="Virtaneva K."/>
            <person name="Barbian K."/>
            <person name="Babar A."/>
            <person name="Rosenke K."/>
        </authorList>
    </citation>
    <scope>NUCLEOTIDE SEQUENCE [LARGE SCALE GENOMIC DNA]</scope>
    <source>
        <strain evidence="1">NIES-2108</strain>
    </source>
</reference>
<organism evidence="1 2">
    <name type="scientific">Nostoc punctiforme NIES-2108</name>
    <dbReference type="NCBI Taxonomy" id="1356359"/>
    <lineage>
        <taxon>Bacteria</taxon>
        <taxon>Bacillati</taxon>
        <taxon>Cyanobacteriota</taxon>
        <taxon>Cyanophyceae</taxon>
        <taxon>Nostocales</taxon>
        <taxon>Nostocaceae</taxon>
        <taxon>Nostoc</taxon>
    </lineage>
</organism>
<evidence type="ECO:0000313" key="2">
    <source>
        <dbReference type="Proteomes" id="UP000252085"/>
    </source>
</evidence>
<dbReference type="EMBL" id="LXQE01000002">
    <property type="protein sequence ID" value="RCJ42804.1"/>
    <property type="molecule type" value="Genomic_DNA"/>
</dbReference>
<dbReference type="AlphaFoldDB" id="A0A367S4K2"/>
<accession>A0A367S4K2</accession>
<evidence type="ECO:0000313" key="1">
    <source>
        <dbReference type="EMBL" id="RCJ42804.1"/>
    </source>
</evidence>